<sequence length="46" mass="5422">MKKLVRTNLTNTPNRRGTKDLNIQFYSQDKNNAGFEFVVKNETDFK</sequence>
<dbReference type="AlphaFoldDB" id="A0A133ZZW1"/>
<organism evidence="1 2">
    <name type="scientific">Gemella haemolysans</name>
    <dbReference type="NCBI Taxonomy" id="1379"/>
    <lineage>
        <taxon>Bacteria</taxon>
        <taxon>Bacillati</taxon>
        <taxon>Bacillota</taxon>
        <taxon>Bacilli</taxon>
        <taxon>Bacillales</taxon>
        <taxon>Gemellaceae</taxon>
        <taxon>Gemella</taxon>
    </lineage>
</organism>
<accession>A0A133ZZW1</accession>
<dbReference type="RefSeq" id="WP_156438961.1">
    <property type="nucleotide sequence ID" value="NZ_KQ959948.1"/>
</dbReference>
<dbReference type="Proteomes" id="UP000070355">
    <property type="component" value="Unassembled WGS sequence"/>
</dbReference>
<gene>
    <name evidence="1" type="ORF">HMPREF3186_00740</name>
</gene>
<dbReference type="STRING" id="1379.HMPREF3186_00740"/>
<protein>
    <submittedName>
        <fullName evidence="1">Uncharacterized protein</fullName>
    </submittedName>
</protein>
<dbReference type="PATRIC" id="fig|1379.3.peg.719"/>
<reference evidence="2" key="1">
    <citation type="submission" date="2016-01" db="EMBL/GenBank/DDBJ databases">
        <authorList>
            <person name="Mitreva M."/>
            <person name="Pepin K.H."/>
            <person name="Mihindukulasuriya K.A."/>
            <person name="Fulton R."/>
            <person name="Fronick C."/>
            <person name="O'Laughlin M."/>
            <person name="Miner T."/>
            <person name="Herter B."/>
            <person name="Rosa B.A."/>
            <person name="Cordes M."/>
            <person name="Tomlinson C."/>
            <person name="Wollam A."/>
            <person name="Palsikar V.B."/>
            <person name="Mardis E.R."/>
            <person name="Wilson R.K."/>
        </authorList>
    </citation>
    <scope>NUCLEOTIDE SEQUENCE [LARGE SCALE GENOMIC DNA]</scope>
    <source>
        <strain evidence="2">DNF01167</strain>
    </source>
</reference>
<name>A0A133ZZW1_9BACL</name>
<comment type="caution">
    <text evidence="1">The sequence shown here is derived from an EMBL/GenBank/DDBJ whole genome shotgun (WGS) entry which is preliminary data.</text>
</comment>
<evidence type="ECO:0000313" key="1">
    <source>
        <dbReference type="EMBL" id="KXB60980.1"/>
    </source>
</evidence>
<evidence type="ECO:0000313" key="2">
    <source>
        <dbReference type="Proteomes" id="UP000070355"/>
    </source>
</evidence>
<proteinExistence type="predicted"/>
<dbReference type="EMBL" id="LSDC01000047">
    <property type="protein sequence ID" value="KXB60980.1"/>
    <property type="molecule type" value="Genomic_DNA"/>
</dbReference>